<dbReference type="Gene3D" id="3.80.10.10">
    <property type="entry name" value="Ribonuclease Inhibitor"/>
    <property type="match status" value="1"/>
</dbReference>
<dbReference type="Pfam" id="PF00646">
    <property type="entry name" value="F-box"/>
    <property type="match status" value="1"/>
</dbReference>
<gene>
    <name evidence="2" type="ORF">IMSHALPRED_002515</name>
</gene>
<evidence type="ECO:0000313" key="3">
    <source>
        <dbReference type="Proteomes" id="UP000664534"/>
    </source>
</evidence>
<accession>A0A8H3J5V6</accession>
<proteinExistence type="predicted"/>
<sequence>MATFHLFPNLPNEIKLHIIETADPEDIQNFALCCKQVYDLAGKTLSQHKTDKNIWSDLSFCFNGGYPDKDCIQAFLNLSDIATNSRLQRYPKHVTMTHRIYSGPLVSPSSSQIKVKEAWDTISQAFVSPYISRGEMDVWYNNIMSHQIDHHGAFYCYKYELTTTLSLLLTLLPNVERITIDCLEQLSRQMANMIHTISRINQDSPPFMSNRLSLTKLLEVNIRSCSPFNDECGVTGVLEAFMTLPSLQVLRLGGVGPGYEFNKWLDSTPHSNVTEIHCTRAALKARNLTRILEHVKCLRVFSYDHETFYLGGSAWRKFSPGAILETLLQHAKTSLTYLNYTTNARTRIEAHNLGYVSRTRIGPVGSFRGFEVLKTLRLSHIILFEDVEEEIPKKLVDELPASLEELELVEEISREEAQVMFADMLEMKQERLPNLRYIAFEGSVPFDEETVRAYEHAGLMLDCTIEDAIGRRVGFKKTGQVWLGGVECRWWF</sequence>
<dbReference type="SUPFAM" id="SSF81383">
    <property type="entry name" value="F-box domain"/>
    <property type="match status" value="1"/>
</dbReference>
<name>A0A8H3J5V6_9LECA</name>
<protein>
    <recommendedName>
        <fullName evidence="1">F-box domain-containing protein</fullName>
    </recommendedName>
</protein>
<evidence type="ECO:0000259" key="1">
    <source>
        <dbReference type="PROSITE" id="PS50181"/>
    </source>
</evidence>
<organism evidence="2 3">
    <name type="scientific">Imshaugia aleurites</name>
    <dbReference type="NCBI Taxonomy" id="172621"/>
    <lineage>
        <taxon>Eukaryota</taxon>
        <taxon>Fungi</taxon>
        <taxon>Dikarya</taxon>
        <taxon>Ascomycota</taxon>
        <taxon>Pezizomycotina</taxon>
        <taxon>Lecanoromycetes</taxon>
        <taxon>OSLEUM clade</taxon>
        <taxon>Lecanoromycetidae</taxon>
        <taxon>Lecanorales</taxon>
        <taxon>Lecanorineae</taxon>
        <taxon>Parmeliaceae</taxon>
        <taxon>Imshaugia</taxon>
    </lineage>
</organism>
<dbReference type="InterPro" id="IPR001810">
    <property type="entry name" value="F-box_dom"/>
</dbReference>
<reference evidence="2" key="1">
    <citation type="submission" date="2021-03" db="EMBL/GenBank/DDBJ databases">
        <authorList>
            <person name="Tagirdzhanova G."/>
        </authorList>
    </citation>
    <scope>NUCLEOTIDE SEQUENCE</scope>
</reference>
<dbReference type="SUPFAM" id="SSF52047">
    <property type="entry name" value="RNI-like"/>
    <property type="match status" value="1"/>
</dbReference>
<dbReference type="OrthoDB" id="5311151at2759"/>
<dbReference type="PROSITE" id="PS50181">
    <property type="entry name" value="FBOX"/>
    <property type="match status" value="1"/>
</dbReference>
<comment type="caution">
    <text evidence="2">The sequence shown here is derived from an EMBL/GenBank/DDBJ whole genome shotgun (WGS) entry which is preliminary data.</text>
</comment>
<dbReference type="InterPro" id="IPR036047">
    <property type="entry name" value="F-box-like_dom_sf"/>
</dbReference>
<keyword evidence="3" id="KW-1185">Reference proteome</keyword>
<dbReference type="InterPro" id="IPR032675">
    <property type="entry name" value="LRR_dom_sf"/>
</dbReference>
<evidence type="ECO:0000313" key="2">
    <source>
        <dbReference type="EMBL" id="CAF9941306.1"/>
    </source>
</evidence>
<dbReference type="Proteomes" id="UP000664534">
    <property type="component" value="Unassembled WGS sequence"/>
</dbReference>
<dbReference type="EMBL" id="CAJPDT010000145">
    <property type="protein sequence ID" value="CAF9941306.1"/>
    <property type="molecule type" value="Genomic_DNA"/>
</dbReference>
<feature type="domain" description="F-box" evidence="1">
    <location>
        <begin position="4"/>
        <end position="58"/>
    </location>
</feature>
<dbReference type="AlphaFoldDB" id="A0A8H3J5V6"/>